<keyword evidence="1" id="KW-0496">Mitochondrion</keyword>
<dbReference type="GO" id="GO:0015031">
    <property type="term" value="P:protein transport"/>
    <property type="evidence" value="ECO:0007669"/>
    <property type="project" value="UniProtKB-KW"/>
</dbReference>
<comment type="similarity">
    <text evidence="1">Belongs to the TIM50 family.</text>
</comment>
<dbReference type="InterPro" id="IPR004274">
    <property type="entry name" value="FCP1_dom"/>
</dbReference>
<dbReference type="GO" id="GO:0005744">
    <property type="term" value="C:TIM23 mitochondrial import inner membrane translocase complex"/>
    <property type="evidence" value="ECO:0007669"/>
    <property type="project" value="UniProtKB-UniRule"/>
</dbReference>
<dbReference type="Gene3D" id="3.40.50.1000">
    <property type="entry name" value="HAD superfamily/HAD-like"/>
    <property type="match status" value="1"/>
</dbReference>
<keyword evidence="4" id="KW-1185">Reference proteome</keyword>
<keyword evidence="1" id="KW-0813">Transport</keyword>
<dbReference type="OrthoDB" id="10249888at2759"/>
<evidence type="ECO:0000313" key="4">
    <source>
        <dbReference type="Proteomes" id="UP000179807"/>
    </source>
</evidence>
<keyword evidence="1" id="KW-0809">Transit peptide</keyword>
<reference evidence="3" key="1">
    <citation type="submission" date="2016-10" db="EMBL/GenBank/DDBJ databases">
        <authorList>
            <person name="Benchimol M."/>
            <person name="Almeida L.G."/>
            <person name="Vasconcelos A.T."/>
            <person name="Perreira-Neves A."/>
            <person name="Rosa I.A."/>
            <person name="Tasca T."/>
            <person name="Bogo M.R."/>
            <person name="de Souza W."/>
        </authorList>
    </citation>
    <scope>NUCLEOTIDE SEQUENCE [LARGE SCALE GENOMIC DNA]</scope>
    <source>
        <strain evidence="3">K</strain>
    </source>
</reference>
<comment type="caution">
    <text evidence="3">The sequence shown here is derived from an EMBL/GenBank/DDBJ whole genome shotgun (WGS) entry which is preliminary data.</text>
</comment>
<dbReference type="SUPFAM" id="SSF56784">
    <property type="entry name" value="HAD-like"/>
    <property type="match status" value="1"/>
</dbReference>
<dbReference type="AlphaFoldDB" id="A0A1J4JXY7"/>
<feature type="domain" description="FCP1 homology" evidence="2">
    <location>
        <begin position="25"/>
        <end position="193"/>
    </location>
</feature>
<comment type="subunit">
    <text evidence="1">Component of the TIM23 complex.</text>
</comment>
<evidence type="ECO:0000313" key="3">
    <source>
        <dbReference type="EMBL" id="OHT02133.1"/>
    </source>
</evidence>
<keyword evidence="1" id="KW-0653">Protein transport</keyword>
<gene>
    <name evidence="3" type="ORF">TRFO_30895</name>
</gene>
<dbReference type="Pfam" id="PF03031">
    <property type="entry name" value="NIF"/>
    <property type="match status" value="1"/>
</dbReference>
<dbReference type="EMBL" id="MLAK01000881">
    <property type="protein sequence ID" value="OHT02133.1"/>
    <property type="molecule type" value="Genomic_DNA"/>
</dbReference>
<dbReference type="PROSITE" id="PS50969">
    <property type="entry name" value="FCP1"/>
    <property type="match status" value="1"/>
</dbReference>
<dbReference type="PANTHER" id="PTHR12210">
    <property type="entry name" value="DULLARD PROTEIN PHOSPHATASE"/>
    <property type="match status" value="1"/>
</dbReference>
<dbReference type="RefSeq" id="XP_068355269.1">
    <property type="nucleotide sequence ID" value="XM_068507606.1"/>
</dbReference>
<comment type="subcellular location">
    <subcellularLocation>
        <location evidence="1">Mitochondrion inner membrane</location>
        <topology evidence="1">Single-pass membrane protein</topology>
    </subcellularLocation>
</comment>
<sequence>MIFSSITYECNIENLLLMTKRLCVDKKKRIAVALDVDNTLVYTSEEEIADYDFTINSASQTQYFVKLRPGLKRFLNFCQKNCQVFIYSAANIEYIHEILKGIFSKLYSSNSDKIEIKRIFSRNDCFQLIDWHDKIIYKKDLNRLQCKHAYLIDDLPESFFDRQKANGILIKPYFGDDENENEFERIIEIINSKIDNICHQSLYQLTSLKAK</sequence>
<keyword evidence="1" id="KW-0811">Translocation</keyword>
<name>A0A1J4JXY7_9EUKA</name>
<protein>
    <recommendedName>
        <fullName evidence="1">Mitochondrial import inner membrane translocase subunit TIM50</fullName>
    </recommendedName>
</protein>
<dbReference type="InterPro" id="IPR023214">
    <property type="entry name" value="HAD_sf"/>
</dbReference>
<dbReference type="SMART" id="SM00577">
    <property type="entry name" value="CPDc"/>
    <property type="match status" value="1"/>
</dbReference>
<accession>A0A1J4JXY7</accession>
<organism evidence="3 4">
    <name type="scientific">Tritrichomonas foetus</name>
    <dbReference type="NCBI Taxonomy" id="1144522"/>
    <lineage>
        <taxon>Eukaryota</taxon>
        <taxon>Metamonada</taxon>
        <taxon>Parabasalia</taxon>
        <taxon>Tritrichomonadida</taxon>
        <taxon>Tritrichomonadidae</taxon>
        <taxon>Tritrichomonas</taxon>
    </lineage>
</organism>
<dbReference type="VEuPathDB" id="TrichDB:TRFO_30895"/>
<dbReference type="InterPro" id="IPR050365">
    <property type="entry name" value="TIM50"/>
</dbReference>
<evidence type="ECO:0000259" key="2">
    <source>
        <dbReference type="PROSITE" id="PS50969"/>
    </source>
</evidence>
<comment type="function">
    <text evidence="1">Essential component of the TIM23 complex, a complex that mediates the translocation of transit peptide-containing proteins across the mitochondrial inner membrane.</text>
</comment>
<dbReference type="GeneID" id="94842310"/>
<proteinExistence type="inferred from homology"/>
<dbReference type="InterPro" id="IPR036412">
    <property type="entry name" value="HAD-like_sf"/>
</dbReference>
<evidence type="ECO:0000256" key="1">
    <source>
        <dbReference type="RuleBase" id="RU365079"/>
    </source>
</evidence>
<dbReference type="Proteomes" id="UP000179807">
    <property type="component" value="Unassembled WGS sequence"/>
</dbReference>